<organism evidence="1 2">
    <name type="scientific">Cyprinus carpio</name>
    <name type="common">Common carp</name>
    <dbReference type="NCBI Taxonomy" id="7962"/>
    <lineage>
        <taxon>Eukaryota</taxon>
        <taxon>Metazoa</taxon>
        <taxon>Chordata</taxon>
        <taxon>Craniata</taxon>
        <taxon>Vertebrata</taxon>
        <taxon>Euteleostomi</taxon>
        <taxon>Actinopterygii</taxon>
        <taxon>Neopterygii</taxon>
        <taxon>Teleostei</taxon>
        <taxon>Ostariophysi</taxon>
        <taxon>Cypriniformes</taxon>
        <taxon>Cyprinidae</taxon>
        <taxon>Cyprininae</taxon>
        <taxon>Cyprinus</taxon>
    </lineage>
</organism>
<evidence type="ECO:0000313" key="1">
    <source>
        <dbReference type="Ensembl" id="ENSCCRP00020002229.1"/>
    </source>
</evidence>
<accession>A0A8C2BY00</accession>
<dbReference type="Ensembl" id="ENSCCRT00020002621.1">
    <property type="protein sequence ID" value="ENSCCRP00020002229.1"/>
    <property type="gene ID" value="ENSCCRG00020001194.1"/>
</dbReference>
<reference evidence="1" key="1">
    <citation type="submission" date="2025-08" db="UniProtKB">
        <authorList>
            <consortium name="Ensembl"/>
        </authorList>
    </citation>
    <scope>IDENTIFICATION</scope>
</reference>
<name>A0A8C2BY00_CYPCA</name>
<dbReference type="AlphaFoldDB" id="A0A8C2BY00"/>
<dbReference type="Proteomes" id="UP000694701">
    <property type="component" value="Unplaced"/>
</dbReference>
<proteinExistence type="predicted"/>
<evidence type="ECO:0000313" key="2">
    <source>
        <dbReference type="Proteomes" id="UP000694701"/>
    </source>
</evidence>
<sequence>MGGGGGGGDPDDYVRETITNYDPTLHPFEVPREYTRHISCITKHNKSMSTIICGACDGEVEDDKSIKQWNIEAPVHGVREEPINMILGKVHHALLLTYTCIYTFTHTHTHTHTHTRITIYISFFFSFLLLQVHKHRDFLFF</sequence>
<protein>
    <submittedName>
        <fullName evidence="1">Ddb1 and cul4 associated factor 13</fullName>
    </submittedName>
</protein>